<dbReference type="Pfam" id="PF01569">
    <property type="entry name" value="PAP2"/>
    <property type="match status" value="1"/>
</dbReference>
<evidence type="ECO:0000256" key="2">
    <source>
        <dbReference type="ARBA" id="ARBA00008816"/>
    </source>
</evidence>
<dbReference type="WBParaSite" id="nRc.2.0.1.t24870-RA">
    <property type="protein sequence ID" value="nRc.2.0.1.t24870-RA"/>
    <property type="gene ID" value="nRc.2.0.1.g24870"/>
</dbReference>
<feature type="transmembrane region" description="Helical" evidence="6">
    <location>
        <begin position="43"/>
        <end position="63"/>
    </location>
</feature>
<keyword evidence="3 6" id="KW-0812">Transmembrane</keyword>
<keyword evidence="8" id="KW-1185">Reference proteome</keyword>
<name>A0A915JEC1_ROMCU</name>
<dbReference type="Proteomes" id="UP000887565">
    <property type="component" value="Unplaced"/>
</dbReference>
<dbReference type="GO" id="GO:0046839">
    <property type="term" value="P:phospholipid dephosphorylation"/>
    <property type="evidence" value="ECO:0007669"/>
    <property type="project" value="TreeGrafter"/>
</dbReference>
<feature type="domain" description="Phosphatidic acid phosphatase type 2/haloperoxidase" evidence="7">
    <location>
        <begin position="37"/>
        <end position="91"/>
    </location>
</feature>
<comment type="similarity">
    <text evidence="2">Belongs to the PA-phosphatase related phosphoesterase family.</text>
</comment>
<proteinExistence type="inferred from homology"/>
<reference evidence="9" key="1">
    <citation type="submission" date="2022-11" db="UniProtKB">
        <authorList>
            <consortium name="WormBaseParasite"/>
        </authorList>
    </citation>
    <scope>IDENTIFICATION</scope>
</reference>
<dbReference type="InterPro" id="IPR000326">
    <property type="entry name" value="PAP2/HPO"/>
</dbReference>
<dbReference type="AlphaFoldDB" id="A0A915JEC1"/>
<evidence type="ECO:0000313" key="8">
    <source>
        <dbReference type="Proteomes" id="UP000887565"/>
    </source>
</evidence>
<dbReference type="PANTHER" id="PTHR10165">
    <property type="entry name" value="LIPID PHOSPHATE PHOSPHATASE"/>
    <property type="match status" value="1"/>
</dbReference>
<dbReference type="GO" id="GO:0007165">
    <property type="term" value="P:signal transduction"/>
    <property type="evidence" value="ECO:0007669"/>
    <property type="project" value="TreeGrafter"/>
</dbReference>
<organism evidence="8 9">
    <name type="scientific">Romanomermis culicivorax</name>
    <name type="common">Nematode worm</name>
    <dbReference type="NCBI Taxonomy" id="13658"/>
    <lineage>
        <taxon>Eukaryota</taxon>
        <taxon>Metazoa</taxon>
        <taxon>Ecdysozoa</taxon>
        <taxon>Nematoda</taxon>
        <taxon>Enoplea</taxon>
        <taxon>Dorylaimia</taxon>
        <taxon>Mermithida</taxon>
        <taxon>Mermithoidea</taxon>
        <taxon>Mermithidae</taxon>
        <taxon>Romanomermis</taxon>
    </lineage>
</organism>
<evidence type="ECO:0000259" key="7">
    <source>
        <dbReference type="Pfam" id="PF01569"/>
    </source>
</evidence>
<dbReference type="InterPro" id="IPR036938">
    <property type="entry name" value="PAP2/HPO_sf"/>
</dbReference>
<dbReference type="SUPFAM" id="SSF48317">
    <property type="entry name" value="Acid phosphatase/Vanadium-dependent haloperoxidase"/>
    <property type="match status" value="1"/>
</dbReference>
<comment type="subcellular location">
    <subcellularLocation>
        <location evidence="1">Membrane</location>
        <topology evidence="1">Multi-pass membrane protein</topology>
    </subcellularLocation>
</comment>
<dbReference type="GO" id="GO:0005886">
    <property type="term" value="C:plasma membrane"/>
    <property type="evidence" value="ECO:0007669"/>
    <property type="project" value="TreeGrafter"/>
</dbReference>
<dbReference type="PANTHER" id="PTHR10165:SF103">
    <property type="entry name" value="PHOSPHOLIPID PHOSPHATASE HOMOLOG 1.2 HOMOLOG"/>
    <property type="match status" value="1"/>
</dbReference>
<evidence type="ECO:0000256" key="4">
    <source>
        <dbReference type="ARBA" id="ARBA00022989"/>
    </source>
</evidence>
<accession>A0A915JEC1</accession>
<evidence type="ECO:0000256" key="1">
    <source>
        <dbReference type="ARBA" id="ARBA00004141"/>
    </source>
</evidence>
<dbReference type="InterPro" id="IPR043216">
    <property type="entry name" value="PAP-like"/>
</dbReference>
<evidence type="ECO:0000313" key="9">
    <source>
        <dbReference type="WBParaSite" id="nRc.2.0.1.t24870-RA"/>
    </source>
</evidence>
<evidence type="ECO:0000256" key="3">
    <source>
        <dbReference type="ARBA" id="ARBA00022692"/>
    </source>
</evidence>
<evidence type="ECO:0000256" key="6">
    <source>
        <dbReference type="SAM" id="Phobius"/>
    </source>
</evidence>
<dbReference type="Gene3D" id="1.20.144.10">
    <property type="entry name" value="Phosphatidic acid phosphatase type 2/haloperoxidase"/>
    <property type="match status" value="1"/>
</dbReference>
<feature type="transmembrane region" description="Helical" evidence="6">
    <location>
        <begin position="75"/>
        <end position="94"/>
    </location>
</feature>
<dbReference type="GO" id="GO:0006644">
    <property type="term" value="P:phospholipid metabolic process"/>
    <property type="evidence" value="ECO:0007669"/>
    <property type="project" value="InterPro"/>
</dbReference>
<keyword evidence="5 6" id="KW-0472">Membrane</keyword>
<sequence length="281" mass="31573">MQKKQKKDYFCTILHPWKSQELLLFIVLYVNLKTGEFKSLTALLTKYGTQFTLIIAASCVSLSRITDNAHHWSDVLVGTIAGVLVATTFVRLCASLATTSHAIRCLPPRNSSFFCPVHGSARDVLDQLSTTAACITNNVPMVQTIDQIIGPVSDQFQAQQLGVQHTLYNNEFSGTARRDEELPRSAPHRCQPPAANHFCFSDYPPDDYYDHPQPPYEMPRTSHRVEDSRIKTIVDNMHPLIIDGAATNKRLLRFFISLENKFGYDASNHTIGEQAKTFTNV</sequence>
<dbReference type="GO" id="GO:0008195">
    <property type="term" value="F:phosphatidate phosphatase activity"/>
    <property type="evidence" value="ECO:0007669"/>
    <property type="project" value="TreeGrafter"/>
</dbReference>
<evidence type="ECO:0000256" key="5">
    <source>
        <dbReference type="ARBA" id="ARBA00023136"/>
    </source>
</evidence>
<keyword evidence="4 6" id="KW-1133">Transmembrane helix</keyword>
<protein>
    <submittedName>
        <fullName evidence="9">Phosphatidic acid phosphatase type 2/haloperoxidase domain-containing protein</fullName>
    </submittedName>
</protein>